<keyword evidence="2" id="KW-0378">Hydrolase</keyword>
<organism evidence="6 7">
    <name type="scientific">Penicillium malachiteum</name>
    <dbReference type="NCBI Taxonomy" id="1324776"/>
    <lineage>
        <taxon>Eukaryota</taxon>
        <taxon>Fungi</taxon>
        <taxon>Dikarya</taxon>
        <taxon>Ascomycota</taxon>
        <taxon>Pezizomycotina</taxon>
        <taxon>Eurotiomycetes</taxon>
        <taxon>Eurotiomycetidae</taxon>
        <taxon>Eurotiales</taxon>
        <taxon>Aspergillaceae</taxon>
        <taxon>Penicillium</taxon>
    </lineage>
</organism>
<sequence length="580" mass="64890">MDEKLPVAQVAWKQQSRKLPQTRWILLSAAALIGLLFSPYLNLSHLFTKSRSCHHSGKAPTEKSFWQPCGELNGNPRECASIEVPMDHFDPENSGDKTFTIPLVRIPGKEGSLNLLLNPGGPGGSGFEFLYRRGEQIKALVGDGFHLVSFDPRGVNSSTPEAVCYPDAQTRKELSPVRANDVSDSAEVYAWSLNFAKACSDTMGEYGKYINTPQTAADMNSILDSLGQSDMYYWGFSYGTLLGQTYATMFPERSKRVIIDGVVNQFGYYEEKYDVESLVDTEAVLDGFFDECIKAGQVNCTLSALATSKEELRHVVFSYLEKLHEQPLNVYINNTAYGLLDYSQVLFNGIFPAMYKPQLWFSLADNLYKLIQGNATDAFLGYSTDHWGLLGEANDFISLNDGASGADHWPQDKHAMFEEMAPWLNRTLFSSYELKEYYEKGHWSVPKTHSYVPRKEVETAHPLLILSTTYDPVCPLVSARSANAAFVGSQIVEVKGYGHCSVAVGSVCVVKHLREFLYEGKLPETYTQCEVDSPYFVKPDAPGTASITAQTQFEDPEDQKIHLAQMELARDWEYSRPLGY</sequence>
<evidence type="ECO:0008006" key="8">
    <source>
        <dbReference type="Google" id="ProtNLM"/>
    </source>
</evidence>
<reference evidence="6" key="1">
    <citation type="journal article" date="2023" name="IMA Fungus">
        <title>Comparative genomic study of the Penicillium genus elucidates a diverse pangenome and 15 lateral gene transfer events.</title>
        <authorList>
            <person name="Petersen C."/>
            <person name="Sorensen T."/>
            <person name="Nielsen M.R."/>
            <person name="Sondergaard T.E."/>
            <person name="Sorensen J.L."/>
            <person name="Fitzpatrick D.A."/>
            <person name="Frisvad J.C."/>
            <person name="Nielsen K.L."/>
        </authorList>
    </citation>
    <scope>NUCLEOTIDE SEQUENCE</scope>
    <source>
        <strain evidence="6">IBT 17514</strain>
    </source>
</reference>
<dbReference type="GO" id="GO:0072330">
    <property type="term" value="P:monocarboxylic acid biosynthetic process"/>
    <property type="evidence" value="ECO:0007669"/>
    <property type="project" value="UniProtKB-ARBA"/>
</dbReference>
<dbReference type="InterPro" id="IPR000073">
    <property type="entry name" value="AB_hydrolase_1"/>
</dbReference>
<evidence type="ECO:0000259" key="4">
    <source>
        <dbReference type="Pfam" id="PF00561"/>
    </source>
</evidence>
<feature type="transmembrane region" description="Helical" evidence="3">
    <location>
        <begin position="24"/>
        <end position="43"/>
    </location>
</feature>
<evidence type="ECO:0000256" key="2">
    <source>
        <dbReference type="ARBA" id="ARBA00022801"/>
    </source>
</evidence>
<dbReference type="PANTHER" id="PTHR43248:SF25">
    <property type="entry name" value="AB HYDROLASE-1 DOMAIN-CONTAINING PROTEIN-RELATED"/>
    <property type="match status" value="1"/>
</dbReference>
<comment type="similarity">
    <text evidence="1">Belongs to the peptidase S33 family.</text>
</comment>
<dbReference type="InterPro" id="IPR013595">
    <property type="entry name" value="Pept_S33_TAP-like_C"/>
</dbReference>
<dbReference type="GO" id="GO:0016787">
    <property type="term" value="F:hydrolase activity"/>
    <property type="evidence" value="ECO:0007669"/>
    <property type="project" value="UniProtKB-KW"/>
</dbReference>
<keyword evidence="7" id="KW-1185">Reference proteome</keyword>
<name>A0AAD6MVM1_9EURO</name>
<proteinExistence type="inferred from homology"/>
<dbReference type="AlphaFoldDB" id="A0AAD6MVM1"/>
<dbReference type="SUPFAM" id="SSF53474">
    <property type="entry name" value="alpha/beta-Hydrolases"/>
    <property type="match status" value="1"/>
</dbReference>
<evidence type="ECO:0000313" key="7">
    <source>
        <dbReference type="Proteomes" id="UP001215712"/>
    </source>
</evidence>
<evidence type="ECO:0000313" key="6">
    <source>
        <dbReference type="EMBL" id="KAJ5724758.1"/>
    </source>
</evidence>
<reference evidence="6" key="2">
    <citation type="submission" date="2023-01" db="EMBL/GenBank/DDBJ databases">
        <authorList>
            <person name="Petersen C."/>
        </authorList>
    </citation>
    <scope>NUCLEOTIDE SEQUENCE</scope>
    <source>
        <strain evidence="6">IBT 17514</strain>
    </source>
</reference>
<comment type="caution">
    <text evidence="6">The sequence shown here is derived from an EMBL/GenBank/DDBJ whole genome shotgun (WGS) entry which is preliminary data.</text>
</comment>
<dbReference type="PANTHER" id="PTHR43248">
    <property type="entry name" value="2-SUCCINYL-6-HYDROXY-2,4-CYCLOHEXADIENE-1-CARBOXYLATE SYNTHASE"/>
    <property type="match status" value="1"/>
</dbReference>
<dbReference type="EMBL" id="JAQJAN010000008">
    <property type="protein sequence ID" value="KAJ5724758.1"/>
    <property type="molecule type" value="Genomic_DNA"/>
</dbReference>
<evidence type="ECO:0000256" key="1">
    <source>
        <dbReference type="ARBA" id="ARBA00010088"/>
    </source>
</evidence>
<evidence type="ECO:0000259" key="5">
    <source>
        <dbReference type="Pfam" id="PF08386"/>
    </source>
</evidence>
<dbReference type="Pfam" id="PF00561">
    <property type="entry name" value="Abhydrolase_1"/>
    <property type="match status" value="1"/>
</dbReference>
<feature type="domain" description="AB hydrolase-1" evidence="4">
    <location>
        <begin position="115"/>
        <end position="262"/>
    </location>
</feature>
<protein>
    <recommendedName>
        <fullName evidence="8">AB hydrolase-1 domain-containing protein</fullName>
    </recommendedName>
</protein>
<dbReference type="InterPro" id="IPR029058">
    <property type="entry name" value="AB_hydrolase_fold"/>
</dbReference>
<feature type="domain" description="Peptidase S33 tripeptidyl aminopeptidase-like C-terminal" evidence="5">
    <location>
        <begin position="442"/>
        <end position="529"/>
    </location>
</feature>
<dbReference type="InterPro" id="IPR051601">
    <property type="entry name" value="Serine_prot/Carboxylest_S33"/>
</dbReference>
<keyword evidence="3" id="KW-0812">Transmembrane</keyword>
<gene>
    <name evidence="6" type="ORF">N7493_006486</name>
</gene>
<dbReference type="Proteomes" id="UP001215712">
    <property type="component" value="Unassembled WGS sequence"/>
</dbReference>
<evidence type="ECO:0000256" key="3">
    <source>
        <dbReference type="SAM" id="Phobius"/>
    </source>
</evidence>
<dbReference type="Gene3D" id="3.40.50.1820">
    <property type="entry name" value="alpha/beta hydrolase"/>
    <property type="match status" value="1"/>
</dbReference>
<keyword evidence="3" id="KW-1133">Transmembrane helix</keyword>
<keyword evidence="3" id="KW-0472">Membrane</keyword>
<dbReference type="GO" id="GO:0017000">
    <property type="term" value="P:antibiotic biosynthetic process"/>
    <property type="evidence" value="ECO:0007669"/>
    <property type="project" value="UniProtKB-ARBA"/>
</dbReference>
<dbReference type="Pfam" id="PF08386">
    <property type="entry name" value="Abhydrolase_4"/>
    <property type="match status" value="1"/>
</dbReference>
<accession>A0AAD6MVM1</accession>